<evidence type="ECO:0000256" key="7">
    <source>
        <dbReference type="PIRSR" id="PIRSR004762-1"/>
    </source>
</evidence>
<dbReference type="InterPro" id="IPR007197">
    <property type="entry name" value="rSAM"/>
</dbReference>
<dbReference type="GO" id="GO:0102573">
    <property type="term" value="F:aminodeoxyfutalosine synthase activity"/>
    <property type="evidence" value="ECO:0007669"/>
    <property type="project" value="UniProtKB-EC"/>
</dbReference>
<dbReference type="KEGG" id="peh:Spb1_08680"/>
<feature type="binding site" evidence="6 7">
    <location>
        <position position="84"/>
    </location>
    <ligand>
        <name>[4Fe-4S] cluster</name>
        <dbReference type="ChEBI" id="CHEBI:49883"/>
        <note>4Fe-4S-S-AdoMet</note>
    </ligand>
</feature>
<dbReference type="EMBL" id="CP036299">
    <property type="protein sequence ID" value="QDV29000.1"/>
    <property type="molecule type" value="Genomic_DNA"/>
</dbReference>
<evidence type="ECO:0000259" key="9">
    <source>
        <dbReference type="PROSITE" id="PS51918"/>
    </source>
</evidence>
<dbReference type="Pfam" id="PF04055">
    <property type="entry name" value="Radical_SAM"/>
    <property type="match status" value="1"/>
</dbReference>
<keyword evidence="1 6" id="KW-0004">4Fe-4S</keyword>
<proteinExistence type="inferred from homology"/>
<evidence type="ECO:0000313" key="11">
    <source>
        <dbReference type="Proteomes" id="UP000315349"/>
    </source>
</evidence>
<dbReference type="GO" id="GO:0009234">
    <property type="term" value="P:menaquinone biosynthetic process"/>
    <property type="evidence" value="ECO:0007669"/>
    <property type="project" value="UniProtKB-UniRule"/>
</dbReference>
<dbReference type="GO" id="GO:0005506">
    <property type="term" value="F:iron ion binding"/>
    <property type="evidence" value="ECO:0007669"/>
    <property type="project" value="UniProtKB-UniRule"/>
</dbReference>
<dbReference type="SFLD" id="SFLDF00342">
    <property type="entry name" value="cyclic_dehypoxanthine_futalosi"/>
    <property type="match status" value="1"/>
</dbReference>
<accession>A0A518GK77</accession>
<comment type="pathway">
    <text evidence="6">Quinol/quinone metabolism; menaquinone biosynthesis.</text>
</comment>
<feature type="binding site" evidence="8">
    <location>
        <position position="83"/>
    </location>
    <ligand>
        <name>S-adenosyl-L-methionine</name>
        <dbReference type="ChEBI" id="CHEBI:59789"/>
    </ligand>
</feature>
<dbReference type="EC" id="2.5.1.120" evidence="6"/>
<dbReference type="RefSeq" id="WP_145296250.1">
    <property type="nucleotide sequence ID" value="NZ_CP036299.1"/>
</dbReference>
<dbReference type="Pfam" id="PF19288">
    <property type="entry name" value="CofH_C"/>
    <property type="match status" value="1"/>
</dbReference>
<dbReference type="GO" id="GO:0051539">
    <property type="term" value="F:4 iron, 4 sulfur cluster binding"/>
    <property type="evidence" value="ECO:0007669"/>
    <property type="project" value="UniProtKB-KW"/>
</dbReference>
<evidence type="ECO:0000256" key="2">
    <source>
        <dbReference type="ARBA" id="ARBA00022691"/>
    </source>
</evidence>
<dbReference type="PANTHER" id="PTHR43076">
    <property type="entry name" value="FO SYNTHASE (COFH)"/>
    <property type="match status" value="1"/>
</dbReference>
<dbReference type="AlphaFoldDB" id="A0A518GK77"/>
<comment type="cofactor">
    <cofactor evidence="6 7">
        <name>[4Fe-4S] cluster</name>
        <dbReference type="ChEBI" id="CHEBI:49883"/>
    </cofactor>
    <text evidence="6 7">Binds 1 [4Fe-4S] cluster. The cluster is coordinated with 3 cysteines and an exchangeable S-adenosyl-L-methionine.</text>
</comment>
<sequence>MVSQQQQATARPDDPRFLQIARKVRQGERLSLEDGLFLDREADLMSMGRLANEVREKRHGNITFYNTNIHLNPTNVCVYRCRFCAFRADLRDEKAYAFTDDQARERILEARSRGATEIHVVGGLHHQKKFDWYVNLIRVLHEACPEIHIKAWTAVEIAWFSFLTKKPVDWVLSEMKAAGLGSLPGGGAEIFHDEVRPQICEHKADGENWIRIHRAAHQLGLRSNATMLYGHVERAEHRLDHLLRLRSLQDETGGFQTFIPLAFHPDNTKLAHIPKPTARMDLRMVALARLMLDNFDHIKAYWIMLGEETAQVAQSFGADDLDGTVVHELIYHDAGAKTPEGLTVSKLHRLIQEAGRVPVERDTLYRRVVREGAKWSVEGELKMIGA</sequence>
<dbReference type="GO" id="GO:0044689">
    <property type="term" value="F:7,8-didemethyl-8-hydroxy-5-deazariboflavin synthase activity"/>
    <property type="evidence" value="ECO:0007669"/>
    <property type="project" value="TreeGrafter"/>
</dbReference>
<gene>
    <name evidence="10" type="primary">mqnE_1</name>
    <name evidence="6" type="synonym">mqnE</name>
    <name evidence="10" type="ORF">Spb1_08680</name>
</gene>
<dbReference type="SFLD" id="SFLDS00029">
    <property type="entry name" value="Radical_SAM"/>
    <property type="match status" value="2"/>
</dbReference>
<keyword evidence="3 6" id="KW-0479">Metal-binding</keyword>
<dbReference type="InterPro" id="IPR058240">
    <property type="entry name" value="rSAM_sf"/>
</dbReference>
<reference evidence="10 11" key="1">
    <citation type="submission" date="2019-02" db="EMBL/GenBank/DDBJ databases">
        <title>Deep-cultivation of Planctomycetes and their phenomic and genomic characterization uncovers novel biology.</title>
        <authorList>
            <person name="Wiegand S."/>
            <person name="Jogler M."/>
            <person name="Boedeker C."/>
            <person name="Pinto D."/>
            <person name="Vollmers J."/>
            <person name="Rivas-Marin E."/>
            <person name="Kohn T."/>
            <person name="Peeters S.H."/>
            <person name="Heuer A."/>
            <person name="Rast P."/>
            <person name="Oberbeckmann S."/>
            <person name="Bunk B."/>
            <person name="Jeske O."/>
            <person name="Meyerdierks A."/>
            <person name="Storesund J.E."/>
            <person name="Kallscheuer N."/>
            <person name="Luecker S."/>
            <person name="Lage O.M."/>
            <person name="Pohl T."/>
            <person name="Merkel B.J."/>
            <person name="Hornburger P."/>
            <person name="Mueller R.-W."/>
            <person name="Bruemmer F."/>
            <person name="Labrenz M."/>
            <person name="Spormann A.M."/>
            <person name="Op den Camp H."/>
            <person name="Overmann J."/>
            <person name="Amann R."/>
            <person name="Jetten M.S.M."/>
            <person name="Mascher T."/>
            <person name="Medema M.H."/>
            <person name="Devos D.P."/>
            <person name="Kaster A.-K."/>
            <person name="Ovreas L."/>
            <person name="Rohde M."/>
            <person name="Galperin M.Y."/>
            <person name="Jogler C."/>
        </authorList>
    </citation>
    <scope>NUCLEOTIDE SEQUENCE [LARGE SCALE GENOMIC DNA]</scope>
    <source>
        <strain evidence="10 11">Spb1</strain>
    </source>
</reference>
<keyword evidence="5 6" id="KW-0411">Iron-sulfur</keyword>
<evidence type="ECO:0000256" key="4">
    <source>
        <dbReference type="ARBA" id="ARBA00023004"/>
    </source>
</evidence>
<dbReference type="NCBIfam" id="TIGR00423">
    <property type="entry name" value="CofH family radical SAM protein"/>
    <property type="match status" value="1"/>
</dbReference>
<feature type="binding site" evidence="6 7">
    <location>
        <position position="77"/>
    </location>
    <ligand>
        <name>[4Fe-4S] cluster</name>
        <dbReference type="ChEBI" id="CHEBI:49883"/>
        <note>4Fe-4S-S-AdoMet</note>
    </ligand>
</feature>
<evidence type="ECO:0000256" key="3">
    <source>
        <dbReference type="ARBA" id="ARBA00022723"/>
    </source>
</evidence>
<dbReference type="Gene3D" id="3.20.20.70">
    <property type="entry name" value="Aldolase class I"/>
    <property type="match status" value="1"/>
</dbReference>
<feature type="binding site" evidence="8">
    <location>
        <position position="189"/>
    </location>
    <ligand>
        <name>S-adenosyl-L-methionine</name>
        <dbReference type="ChEBI" id="CHEBI:59789"/>
    </ligand>
</feature>
<feature type="binding site" evidence="6 7">
    <location>
        <position position="81"/>
    </location>
    <ligand>
        <name>[4Fe-4S] cluster</name>
        <dbReference type="ChEBI" id="CHEBI:49883"/>
        <note>4Fe-4S-S-AdoMet</note>
    </ligand>
</feature>
<comment type="similarity">
    <text evidence="6">Belongs to the radical SAM superfamily. MqnE family.</text>
</comment>
<dbReference type="SFLD" id="SFLDG01064">
    <property type="entry name" value="F420__menaquinone_cofactor_bio"/>
    <property type="match status" value="2"/>
</dbReference>
<evidence type="ECO:0000256" key="5">
    <source>
        <dbReference type="ARBA" id="ARBA00023014"/>
    </source>
</evidence>
<dbReference type="InterPro" id="IPR020050">
    <property type="entry name" value="FO_synthase_su2"/>
</dbReference>
<dbReference type="SUPFAM" id="SSF102114">
    <property type="entry name" value="Radical SAM enzymes"/>
    <property type="match status" value="1"/>
</dbReference>
<comment type="catalytic activity">
    <reaction evidence="6">
        <text>3-[(1-carboxyvinyl)-oxy]benzoate + S-adenosyl-L-methionine + H2O = 6-amino-6-deoxyfutalosine + hydrogencarbonate + L-methionine + H(+)</text>
        <dbReference type="Rhea" id="RHEA:33075"/>
        <dbReference type="ChEBI" id="CHEBI:15377"/>
        <dbReference type="ChEBI" id="CHEBI:15378"/>
        <dbReference type="ChEBI" id="CHEBI:17544"/>
        <dbReference type="ChEBI" id="CHEBI:57844"/>
        <dbReference type="ChEBI" id="CHEBI:59789"/>
        <dbReference type="ChEBI" id="CHEBI:64286"/>
        <dbReference type="ChEBI" id="CHEBI:76981"/>
        <dbReference type="EC" id="2.5.1.120"/>
    </reaction>
</comment>
<dbReference type="InterPro" id="IPR013785">
    <property type="entry name" value="Aldolase_TIM"/>
</dbReference>
<name>A0A518GK77_9PLAN</name>
<evidence type="ECO:0000256" key="6">
    <source>
        <dbReference type="HAMAP-Rule" id="MF_00993"/>
    </source>
</evidence>
<keyword evidence="6" id="KW-0474">Menaquinone biosynthesis</keyword>
<comment type="function">
    <text evidence="6">Radical SAM enzyme that catalyzes the addition of the adenosyl radical to the double bond of 3-[(1-carboxyvinyl)oxy]benzoate, leading to aminodeoxyfutalosine (AFL), a key intermediate in the formation of menaquinone (MK, vitamin K2) from chorismate.</text>
</comment>
<organism evidence="10 11">
    <name type="scientific">Planctopirus ephydatiae</name>
    <dbReference type="NCBI Taxonomy" id="2528019"/>
    <lineage>
        <taxon>Bacteria</taxon>
        <taxon>Pseudomonadati</taxon>
        <taxon>Planctomycetota</taxon>
        <taxon>Planctomycetia</taxon>
        <taxon>Planctomycetales</taxon>
        <taxon>Planctomycetaceae</taxon>
        <taxon>Planctopirus</taxon>
    </lineage>
</organism>
<dbReference type="SFLD" id="SFLDF00343">
    <property type="entry name" value="aminofutalosine_synthase_(mqnE"/>
    <property type="match status" value="1"/>
</dbReference>
<dbReference type="InterPro" id="IPR034405">
    <property type="entry name" value="F420"/>
</dbReference>
<evidence type="ECO:0000313" key="10">
    <source>
        <dbReference type="EMBL" id="QDV29000.1"/>
    </source>
</evidence>
<evidence type="ECO:0000256" key="8">
    <source>
        <dbReference type="PIRSR" id="PIRSR004762-2"/>
    </source>
</evidence>
<feature type="domain" description="Radical SAM core" evidence="9">
    <location>
        <begin position="63"/>
        <end position="296"/>
    </location>
</feature>
<keyword evidence="11" id="KW-1185">Reference proteome</keyword>
<evidence type="ECO:0000256" key="1">
    <source>
        <dbReference type="ARBA" id="ARBA00022485"/>
    </source>
</evidence>
<protein>
    <recommendedName>
        <fullName evidence="6">Aminodeoxyfutalosine synthase</fullName>
        <shortName evidence="6">AFL synthase</shortName>
        <shortName evidence="6">Aminofutalosine synthase</shortName>
        <ecNumber evidence="6">2.5.1.120</ecNumber>
    </recommendedName>
    <alternativeName>
        <fullName evidence="6">Menaquinone biosynthetic enzyme MqnE</fullName>
    </alternativeName>
</protein>
<dbReference type="OrthoDB" id="9802027at2"/>
<keyword evidence="4 6" id="KW-0408">Iron</keyword>
<dbReference type="HAMAP" id="MF_00993">
    <property type="entry name" value="MqnE"/>
    <property type="match status" value="1"/>
</dbReference>
<dbReference type="InterPro" id="IPR022432">
    <property type="entry name" value="MqnE"/>
</dbReference>
<dbReference type="InterPro" id="IPR045567">
    <property type="entry name" value="CofH/MnqC-like_C"/>
</dbReference>
<dbReference type="PROSITE" id="PS51918">
    <property type="entry name" value="RADICAL_SAM"/>
    <property type="match status" value="1"/>
</dbReference>
<keyword evidence="6 10" id="KW-0808">Transferase</keyword>
<keyword evidence="2 6" id="KW-0949">S-adenosyl-L-methionine</keyword>
<dbReference type="NCBIfam" id="TIGR03700">
    <property type="entry name" value="mena_SCO4494"/>
    <property type="match status" value="1"/>
</dbReference>
<dbReference type="PIRSF" id="PIRSF004762">
    <property type="entry name" value="CHP00423"/>
    <property type="match status" value="1"/>
</dbReference>
<dbReference type="Proteomes" id="UP000315349">
    <property type="component" value="Chromosome"/>
</dbReference>
<dbReference type="PANTHER" id="PTHR43076:SF7">
    <property type="entry name" value="AMINODEOXYFUTALOSINE SYNTHASE"/>
    <property type="match status" value="1"/>
</dbReference>
<dbReference type="SFLD" id="SFLDG01389">
    <property type="entry name" value="menaquinone_synthsis_involved"/>
    <property type="match status" value="2"/>
</dbReference>
<dbReference type="UniPathway" id="UPA00079"/>